<dbReference type="Pfam" id="PF13577">
    <property type="entry name" value="SnoaL_4"/>
    <property type="match status" value="1"/>
</dbReference>
<keyword evidence="3" id="KW-1185">Reference proteome</keyword>
<comment type="caution">
    <text evidence="2">The sequence shown here is derived from an EMBL/GenBank/DDBJ whole genome shotgun (WGS) entry which is preliminary data.</text>
</comment>
<dbReference type="RefSeq" id="WP_115374420.1">
    <property type="nucleotide sequence ID" value="NZ_QASA01000001.1"/>
</dbReference>
<dbReference type="OrthoDB" id="2599042at2"/>
<dbReference type="EMBL" id="QASA01000001">
    <property type="protein sequence ID" value="RDC65407.1"/>
    <property type="molecule type" value="Genomic_DNA"/>
</dbReference>
<name>A0A369QQ95_9BACT</name>
<dbReference type="AlphaFoldDB" id="A0A369QQ95"/>
<proteinExistence type="predicted"/>
<reference evidence="2 3" key="1">
    <citation type="submission" date="2018-04" db="EMBL/GenBank/DDBJ databases">
        <title>Adhaeribacter sp. HMF7616 genome sequencing and assembly.</title>
        <authorList>
            <person name="Kang H."/>
            <person name="Kang J."/>
            <person name="Cha I."/>
            <person name="Kim H."/>
            <person name="Joh K."/>
        </authorList>
    </citation>
    <scope>NUCLEOTIDE SEQUENCE [LARGE SCALE GENOMIC DNA]</scope>
    <source>
        <strain evidence="2 3">HMF7616</strain>
    </source>
</reference>
<dbReference type="Gene3D" id="3.10.450.50">
    <property type="match status" value="1"/>
</dbReference>
<protein>
    <recommendedName>
        <fullName evidence="1">SnoaL-like domain-containing protein</fullName>
    </recommendedName>
</protein>
<dbReference type="InterPro" id="IPR037401">
    <property type="entry name" value="SnoaL-like"/>
</dbReference>
<gene>
    <name evidence="2" type="ORF">AHMF7616_04037</name>
</gene>
<accession>A0A369QQ95</accession>
<dbReference type="InterPro" id="IPR032710">
    <property type="entry name" value="NTF2-like_dom_sf"/>
</dbReference>
<evidence type="ECO:0000313" key="3">
    <source>
        <dbReference type="Proteomes" id="UP000253919"/>
    </source>
</evidence>
<evidence type="ECO:0000259" key="1">
    <source>
        <dbReference type="Pfam" id="PF13577"/>
    </source>
</evidence>
<dbReference type="SUPFAM" id="SSF54427">
    <property type="entry name" value="NTF2-like"/>
    <property type="match status" value="1"/>
</dbReference>
<sequence length="145" mass="16213">MSTFTIREQLIEIVNKLFVYTDSREWQKIQEEIFGHKVLFDMSSLGAGEPAEKTSADICAMWDAGFKGIDAIHHQSGNFLVTATENTATVFCYAIASHYKAAATQGKTREFVGSYDINLSLTGYGWRITAFKYTVKYTSGNISLE</sequence>
<dbReference type="Proteomes" id="UP000253919">
    <property type="component" value="Unassembled WGS sequence"/>
</dbReference>
<organism evidence="2 3">
    <name type="scientific">Adhaeribacter pallidiroseus</name>
    <dbReference type="NCBI Taxonomy" id="2072847"/>
    <lineage>
        <taxon>Bacteria</taxon>
        <taxon>Pseudomonadati</taxon>
        <taxon>Bacteroidota</taxon>
        <taxon>Cytophagia</taxon>
        <taxon>Cytophagales</taxon>
        <taxon>Hymenobacteraceae</taxon>
        <taxon>Adhaeribacter</taxon>
    </lineage>
</organism>
<evidence type="ECO:0000313" key="2">
    <source>
        <dbReference type="EMBL" id="RDC65407.1"/>
    </source>
</evidence>
<feature type="domain" description="SnoaL-like" evidence="1">
    <location>
        <begin position="6"/>
        <end position="131"/>
    </location>
</feature>